<dbReference type="RefSeq" id="WP_277900040.1">
    <property type="nucleotide sequence ID" value="NZ_JAPMUA010000003.1"/>
</dbReference>
<dbReference type="Pfam" id="PF12833">
    <property type="entry name" value="HTH_18"/>
    <property type="match status" value="1"/>
</dbReference>
<dbReference type="PANTHER" id="PTHR43280:SF32">
    <property type="entry name" value="TRANSCRIPTIONAL REGULATORY PROTEIN"/>
    <property type="match status" value="1"/>
</dbReference>
<dbReference type="InterPro" id="IPR003313">
    <property type="entry name" value="AraC-bd"/>
</dbReference>
<keyword evidence="6" id="KW-1185">Reference proteome</keyword>
<dbReference type="Gene3D" id="1.10.10.60">
    <property type="entry name" value="Homeodomain-like"/>
    <property type="match status" value="1"/>
</dbReference>
<dbReference type="InterPro" id="IPR014710">
    <property type="entry name" value="RmlC-like_jellyroll"/>
</dbReference>
<reference evidence="5" key="1">
    <citation type="submission" date="2022-11" db="EMBL/GenBank/DDBJ databases">
        <title>High-quality draft genome sequence of Galbibacter sp. strain CMA-7.</title>
        <authorList>
            <person name="Wei L."/>
            <person name="Dong C."/>
            <person name="Shao Z."/>
        </authorList>
    </citation>
    <scope>NUCLEOTIDE SEQUENCE</scope>
    <source>
        <strain evidence="5">CMA-7</strain>
    </source>
</reference>
<dbReference type="Gene3D" id="2.60.120.10">
    <property type="entry name" value="Jelly Rolls"/>
    <property type="match status" value="1"/>
</dbReference>
<dbReference type="InterPro" id="IPR037923">
    <property type="entry name" value="HTH-like"/>
</dbReference>
<dbReference type="Pfam" id="PF02311">
    <property type="entry name" value="AraC_binding"/>
    <property type="match status" value="1"/>
</dbReference>
<keyword evidence="2" id="KW-0238">DNA-binding</keyword>
<organism evidence="5 6">
    <name type="scientific">Galbibacter pacificus</name>
    <dbReference type="NCBI Taxonomy" id="2996052"/>
    <lineage>
        <taxon>Bacteria</taxon>
        <taxon>Pseudomonadati</taxon>
        <taxon>Bacteroidota</taxon>
        <taxon>Flavobacteriia</taxon>
        <taxon>Flavobacteriales</taxon>
        <taxon>Flavobacteriaceae</taxon>
        <taxon>Galbibacter</taxon>
    </lineage>
</organism>
<dbReference type="EMBL" id="JAPMUA010000003">
    <property type="protein sequence ID" value="MDG3586046.1"/>
    <property type="molecule type" value="Genomic_DNA"/>
</dbReference>
<dbReference type="InterPro" id="IPR009057">
    <property type="entry name" value="Homeodomain-like_sf"/>
</dbReference>
<protein>
    <submittedName>
        <fullName evidence="5">Helix-turn-helix transcriptional regulator</fullName>
    </submittedName>
</protein>
<dbReference type="InterPro" id="IPR018060">
    <property type="entry name" value="HTH_AraC"/>
</dbReference>
<dbReference type="SMART" id="SM00342">
    <property type="entry name" value="HTH_ARAC"/>
    <property type="match status" value="1"/>
</dbReference>
<gene>
    <name evidence="5" type="ORF">OSR52_09210</name>
</gene>
<sequence length="267" mass="31670">MNLLEDHLVQHDREIRGLHKHDFFLVVIFTSGSGFHEIDFNTYEVKPGSIFMLRPGQTHYWELSKNSRGYIFFHDQYFYESPYLKRSVYDFPFYGSIHNPPFLYLDVELLSGTVVKFKELLSIYKEAAYMRNRRLQSLTDLIYSEISEMYLLQENVEKVKSNVYLKQFRAFEGLLEEFYRVNRYPSYYAEKMHITPKHLNRIVKTTIGKSATELINERVLLEAKRMIVSAVGSLSEIAYSLGFEDYAYFSRWFKLRTGKEPSKMIKG</sequence>
<accession>A0ABT6FS25</accession>
<feature type="domain" description="HTH araC/xylS-type" evidence="4">
    <location>
        <begin position="189"/>
        <end position="267"/>
    </location>
</feature>
<dbReference type="Proteomes" id="UP001153642">
    <property type="component" value="Unassembled WGS sequence"/>
</dbReference>
<dbReference type="SUPFAM" id="SSF51215">
    <property type="entry name" value="Regulatory protein AraC"/>
    <property type="match status" value="1"/>
</dbReference>
<dbReference type="PANTHER" id="PTHR43280">
    <property type="entry name" value="ARAC-FAMILY TRANSCRIPTIONAL REGULATOR"/>
    <property type="match status" value="1"/>
</dbReference>
<dbReference type="PROSITE" id="PS01124">
    <property type="entry name" value="HTH_ARAC_FAMILY_2"/>
    <property type="match status" value="1"/>
</dbReference>
<evidence type="ECO:0000259" key="4">
    <source>
        <dbReference type="PROSITE" id="PS01124"/>
    </source>
</evidence>
<evidence type="ECO:0000256" key="1">
    <source>
        <dbReference type="ARBA" id="ARBA00023015"/>
    </source>
</evidence>
<dbReference type="SUPFAM" id="SSF46689">
    <property type="entry name" value="Homeodomain-like"/>
    <property type="match status" value="1"/>
</dbReference>
<proteinExistence type="predicted"/>
<evidence type="ECO:0000256" key="2">
    <source>
        <dbReference type="ARBA" id="ARBA00023125"/>
    </source>
</evidence>
<keyword evidence="3" id="KW-0804">Transcription</keyword>
<evidence type="ECO:0000313" key="6">
    <source>
        <dbReference type="Proteomes" id="UP001153642"/>
    </source>
</evidence>
<comment type="caution">
    <text evidence="5">The sequence shown here is derived from an EMBL/GenBank/DDBJ whole genome shotgun (WGS) entry which is preliminary data.</text>
</comment>
<name>A0ABT6FS25_9FLAO</name>
<keyword evidence="1" id="KW-0805">Transcription regulation</keyword>
<evidence type="ECO:0000313" key="5">
    <source>
        <dbReference type="EMBL" id="MDG3586046.1"/>
    </source>
</evidence>
<evidence type="ECO:0000256" key="3">
    <source>
        <dbReference type="ARBA" id="ARBA00023163"/>
    </source>
</evidence>